<sequence length="207" mass="22838">MDSSTASGSTDAANHSEDVAANLAPDSSNANFEVPLPPELISHNDARHVPAQPEDKRLGFSYCLIFTRHSSRASGSRASKDAVYHQPLEVPIGIKQVRDGRGTGEALPLFRLCMMRTWIQIVTNSSDHVPAHSTPDSPPARSFLGVLSLQALLPRFYHFQALQAYLEILGSAALQVLLWLASQNRCWTADWLARHGLLHPARCTYNW</sequence>
<dbReference type="Proteomes" id="UP001341281">
    <property type="component" value="Chromosome 10"/>
</dbReference>
<feature type="region of interest" description="Disordered" evidence="1">
    <location>
        <begin position="1"/>
        <end position="38"/>
    </location>
</feature>
<evidence type="ECO:0000256" key="1">
    <source>
        <dbReference type="SAM" id="MobiDB-lite"/>
    </source>
</evidence>
<dbReference type="EMBL" id="CP144754">
    <property type="protein sequence ID" value="WVZ96944.1"/>
    <property type="molecule type" value="Genomic_DNA"/>
</dbReference>
<evidence type="ECO:0000313" key="3">
    <source>
        <dbReference type="Proteomes" id="UP001341281"/>
    </source>
</evidence>
<feature type="compositionally biased region" description="Low complexity" evidence="1">
    <location>
        <begin position="1"/>
        <end position="13"/>
    </location>
</feature>
<gene>
    <name evidence="2" type="ORF">U9M48_042523</name>
</gene>
<dbReference type="AlphaFoldDB" id="A0AAQ3UR03"/>
<reference evidence="2 3" key="1">
    <citation type="submission" date="2024-02" db="EMBL/GenBank/DDBJ databases">
        <title>High-quality chromosome-scale genome assembly of Pensacola bahiagrass (Paspalum notatum Flugge var. saurae).</title>
        <authorList>
            <person name="Vega J.M."/>
            <person name="Podio M."/>
            <person name="Orjuela J."/>
            <person name="Siena L.A."/>
            <person name="Pessino S.C."/>
            <person name="Combes M.C."/>
            <person name="Mariac C."/>
            <person name="Albertini E."/>
            <person name="Pupilli F."/>
            <person name="Ortiz J.P.A."/>
            <person name="Leblanc O."/>
        </authorList>
    </citation>
    <scope>NUCLEOTIDE SEQUENCE [LARGE SCALE GENOMIC DNA]</scope>
    <source>
        <strain evidence="2">R1</strain>
        <tissue evidence="2">Leaf</tissue>
    </source>
</reference>
<name>A0AAQ3UR03_PASNO</name>
<evidence type="ECO:0000313" key="2">
    <source>
        <dbReference type="EMBL" id="WVZ96944.1"/>
    </source>
</evidence>
<proteinExistence type="predicted"/>
<accession>A0AAQ3UR03</accession>
<protein>
    <submittedName>
        <fullName evidence="2">Uncharacterized protein</fullName>
    </submittedName>
</protein>
<organism evidence="2 3">
    <name type="scientific">Paspalum notatum var. saurae</name>
    <dbReference type="NCBI Taxonomy" id="547442"/>
    <lineage>
        <taxon>Eukaryota</taxon>
        <taxon>Viridiplantae</taxon>
        <taxon>Streptophyta</taxon>
        <taxon>Embryophyta</taxon>
        <taxon>Tracheophyta</taxon>
        <taxon>Spermatophyta</taxon>
        <taxon>Magnoliopsida</taxon>
        <taxon>Liliopsida</taxon>
        <taxon>Poales</taxon>
        <taxon>Poaceae</taxon>
        <taxon>PACMAD clade</taxon>
        <taxon>Panicoideae</taxon>
        <taxon>Andropogonodae</taxon>
        <taxon>Paspaleae</taxon>
        <taxon>Paspalinae</taxon>
        <taxon>Paspalum</taxon>
    </lineage>
</organism>
<keyword evidence="3" id="KW-1185">Reference proteome</keyword>